<sequence>MRADALSLFPGEWNDAETIASMYTIGEMDQYFWKRGIEVLVGVDEVGRGPLAGPVVAAAVVLDPLRVPDGLDDSKKLSAVRRKELYRALRYQARAIAVGVATPQEIDRLNILEATRLAMRRALYGIALSPQAILIDALKLESGYPEFPVIKGDQRSLSIAAASIVAKVIRDEMMTIYDRMYPGYGFKDHAGYPTRAHRLALLEQGPSRIHRRSFRLFPS</sequence>
<comment type="similarity">
    <text evidence="5 14 16">Belongs to the RNase HII family.</text>
</comment>
<evidence type="ECO:0000256" key="16">
    <source>
        <dbReference type="RuleBase" id="RU003515"/>
    </source>
</evidence>
<dbReference type="AlphaFoldDB" id="A0A2R6Y4Y5"/>
<dbReference type="EC" id="3.1.26.4" evidence="6 14"/>
<dbReference type="GO" id="GO:0032299">
    <property type="term" value="C:ribonuclease H2 complex"/>
    <property type="evidence" value="ECO:0007669"/>
    <property type="project" value="TreeGrafter"/>
</dbReference>
<evidence type="ECO:0000256" key="12">
    <source>
        <dbReference type="ARBA" id="ARBA00022801"/>
    </source>
</evidence>
<keyword evidence="8 14" id="KW-0963">Cytoplasm</keyword>
<dbReference type="Pfam" id="PF01351">
    <property type="entry name" value="RNase_HII"/>
    <property type="match status" value="1"/>
</dbReference>
<dbReference type="InterPro" id="IPR012337">
    <property type="entry name" value="RNaseH-like_sf"/>
</dbReference>
<dbReference type="GO" id="GO:0003723">
    <property type="term" value="F:RNA binding"/>
    <property type="evidence" value="ECO:0007669"/>
    <property type="project" value="UniProtKB-UniRule"/>
</dbReference>
<comment type="caution">
    <text evidence="18">The sequence shown here is derived from an EMBL/GenBank/DDBJ whole genome shotgun (WGS) entry which is preliminary data.</text>
</comment>
<evidence type="ECO:0000256" key="7">
    <source>
        <dbReference type="ARBA" id="ARBA00019179"/>
    </source>
</evidence>
<evidence type="ECO:0000256" key="9">
    <source>
        <dbReference type="ARBA" id="ARBA00022722"/>
    </source>
</evidence>
<evidence type="ECO:0000313" key="19">
    <source>
        <dbReference type="Proteomes" id="UP000244338"/>
    </source>
</evidence>
<dbReference type="GO" id="GO:0005737">
    <property type="term" value="C:cytoplasm"/>
    <property type="evidence" value="ECO:0007669"/>
    <property type="project" value="UniProtKB-SubCell"/>
</dbReference>
<accession>A0A2R6Y4Y5</accession>
<comment type="subcellular location">
    <subcellularLocation>
        <location evidence="4 14">Cytoplasm</location>
    </subcellularLocation>
</comment>
<name>A0A2R6Y4Y5_9BACL</name>
<dbReference type="PANTHER" id="PTHR10954">
    <property type="entry name" value="RIBONUCLEASE H2 SUBUNIT A"/>
    <property type="match status" value="1"/>
</dbReference>
<dbReference type="HAMAP" id="MF_00052_B">
    <property type="entry name" value="RNase_HII_B"/>
    <property type="match status" value="1"/>
</dbReference>
<comment type="function">
    <text evidence="3 14 16">Endonuclease that specifically degrades the RNA of RNA-DNA hybrids.</text>
</comment>
<comment type="catalytic activity">
    <reaction evidence="1 14 15 16">
        <text>Endonucleolytic cleavage to 5'-phosphomonoester.</text>
        <dbReference type="EC" id="3.1.26.4"/>
    </reaction>
</comment>
<gene>
    <name evidence="14" type="primary">rnhB</name>
    <name evidence="18" type="ORF">BSOLF_0944</name>
</gene>
<dbReference type="NCBIfam" id="NF000595">
    <property type="entry name" value="PRK00015.1-3"/>
    <property type="match status" value="1"/>
</dbReference>
<dbReference type="Proteomes" id="UP000244338">
    <property type="component" value="Unassembled WGS sequence"/>
</dbReference>
<protein>
    <recommendedName>
        <fullName evidence="7 14">Ribonuclease HII</fullName>
        <shortName evidence="14">RNase HII</shortName>
        <ecNumber evidence="6 14">3.1.26.4</ecNumber>
    </recommendedName>
</protein>
<dbReference type="EMBL" id="PEBX01000003">
    <property type="protein sequence ID" value="PTQ57749.1"/>
    <property type="molecule type" value="Genomic_DNA"/>
</dbReference>
<dbReference type="Gene3D" id="3.30.420.10">
    <property type="entry name" value="Ribonuclease H-like superfamily/Ribonuclease H"/>
    <property type="match status" value="1"/>
</dbReference>
<proteinExistence type="inferred from homology"/>
<dbReference type="InterPro" id="IPR022898">
    <property type="entry name" value="RNase_HII"/>
</dbReference>
<feature type="domain" description="RNase H type-2" evidence="17">
    <location>
        <begin position="38"/>
        <end position="219"/>
    </location>
</feature>
<dbReference type="SUPFAM" id="SSF53098">
    <property type="entry name" value="Ribonuclease H-like"/>
    <property type="match status" value="1"/>
</dbReference>
<evidence type="ECO:0000256" key="14">
    <source>
        <dbReference type="HAMAP-Rule" id="MF_00052"/>
    </source>
</evidence>
<dbReference type="InterPro" id="IPR001352">
    <property type="entry name" value="RNase_HII/HIII"/>
</dbReference>
<comment type="cofactor">
    <cofactor evidence="2">
        <name>Mg(2+)</name>
        <dbReference type="ChEBI" id="CHEBI:18420"/>
    </cofactor>
</comment>
<organism evidence="18 19">
    <name type="scientific">Candidatus Carbonibacillus altaicus</name>
    <dbReference type="NCBI Taxonomy" id="2163959"/>
    <lineage>
        <taxon>Bacteria</taxon>
        <taxon>Bacillati</taxon>
        <taxon>Bacillota</taxon>
        <taxon>Bacilli</taxon>
        <taxon>Bacillales</taxon>
        <taxon>Candidatus Carbonibacillus</taxon>
    </lineage>
</organism>
<evidence type="ECO:0000256" key="6">
    <source>
        <dbReference type="ARBA" id="ARBA00012180"/>
    </source>
</evidence>
<evidence type="ECO:0000256" key="15">
    <source>
        <dbReference type="PROSITE-ProRule" id="PRU01319"/>
    </source>
</evidence>
<evidence type="ECO:0000256" key="5">
    <source>
        <dbReference type="ARBA" id="ARBA00007383"/>
    </source>
</evidence>
<dbReference type="GO" id="GO:0004523">
    <property type="term" value="F:RNA-DNA hybrid ribonuclease activity"/>
    <property type="evidence" value="ECO:0007669"/>
    <property type="project" value="UniProtKB-UniRule"/>
</dbReference>
<evidence type="ECO:0000256" key="1">
    <source>
        <dbReference type="ARBA" id="ARBA00000077"/>
    </source>
</evidence>
<evidence type="ECO:0000256" key="3">
    <source>
        <dbReference type="ARBA" id="ARBA00004065"/>
    </source>
</evidence>
<dbReference type="InterPro" id="IPR024567">
    <property type="entry name" value="RNase_HII/HIII_dom"/>
</dbReference>
<evidence type="ECO:0000259" key="17">
    <source>
        <dbReference type="PROSITE" id="PS51975"/>
    </source>
</evidence>
<keyword evidence="9 14" id="KW-0540">Nuclease</keyword>
<evidence type="ECO:0000256" key="13">
    <source>
        <dbReference type="ARBA" id="ARBA00023211"/>
    </source>
</evidence>
<dbReference type="PANTHER" id="PTHR10954:SF18">
    <property type="entry name" value="RIBONUCLEASE HII"/>
    <property type="match status" value="1"/>
</dbReference>
<evidence type="ECO:0000256" key="8">
    <source>
        <dbReference type="ARBA" id="ARBA00022490"/>
    </source>
</evidence>
<dbReference type="GO" id="GO:0030145">
    <property type="term" value="F:manganese ion binding"/>
    <property type="evidence" value="ECO:0007669"/>
    <property type="project" value="UniProtKB-UniRule"/>
</dbReference>
<comment type="cofactor">
    <cofactor evidence="14 15">
        <name>Mn(2+)</name>
        <dbReference type="ChEBI" id="CHEBI:29035"/>
    </cofactor>
    <cofactor evidence="14 15">
        <name>Mg(2+)</name>
        <dbReference type="ChEBI" id="CHEBI:18420"/>
    </cofactor>
    <text evidence="14 15">Manganese or magnesium. Binds 1 divalent metal ion per monomer in the absence of substrate. May bind a second metal ion after substrate binding.</text>
</comment>
<dbReference type="GO" id="GO:0006298">
    <property type="term" value="P:mismatch repair"/>
    <property type="evidence" value="ECO:0007669"/>
    <property type="project" value="TreeGrafter"/>
</dbReference>
<dbReference type="InterPro" id="IPR036397">
    <property type="entry name" value="RNaseH_sf"/>
</dbReference>
<evidence type="ECO:0000256" key="10">
    <source>
        <dbReference type="ARBA" id="ARBA00022723"/>
    </source>
</evidence>
<keyword evidence="11 14" id="KW-0255">Endonuclease</keyword>
<dbReference type="PROSITE" id="PS51975">
    <property type="entry name" value="RNASE_H_2"/>
    <property type="match status" value="1"/>
</dbReference>
<dbReference type="NCBIfam" id="NF000594">
    <property type="entry name" value="PRK00015.1-1"/>
    <property type="match status" value="1"/>
</dbReference>
<feature type="binding site" evidence="14 15">
    <location>
        <position position="136"/>
    </location>
    <ligand>
        <name>a divalent metal cation</name>
        <dbReference type="ChEBI" id="CHEBI:60240"/>
    </ligand>
</feature>
<feature type="binding site" evidence="14 15">
    <location>
        <position position="45"/>
    </location>
    <ligand>
        <name>a divalent metal cation</name>
        <dbReference type="ChEBI" id="CHEBI:60240"/>
    </ligand>
</feature>
<evidence type="ECO:0000256" key="2">
    <source>
        <dbReference type="ARBA" id="ARBA00001946"/>
    </source>
</evidence>
<feature type="binding site" evidence="14 15">
    <location>
        <position position="44"/>
    </location>
    <ligand>
        <name>a divalent metal cation</name>
        <dbReference type="ChEBI" id="CHEBI:60240"/>
    </ligand>
</feature>
<keyword evidence="10 14" id="KW-0479">Metal-binding</keyword>
<evidence type="ECO:0000313" key="18">
    <source>
        <dbReference type="EMBL" id="PTQ57749.1"/>
    </source>
</evidence>
<keyword evidence="13 14" id="KW-0464">Manganese</keyword>
<reference evidence="19" key="1">
    <citation type="journal article" date="2018" name="Sci. Rep.">
        <title>Lignite coal burning seam in the remote Altai Mountains harbors a hydrogen-driven thermophilic microbial community.</title>
        <authorList>
            <person name="Kadnikov V.V."/>
            <person name="Mardanov A.V."/>
            <person name="Ivasenko D.A."/>
            <person name="Antsiferov D.V."/>
            <person name="Beletsky A.V."/>
            <person name="Karnachuk O.V."/>
            <person name="Ravin N.V."/>
        </authorList>
    </citation>
    <scope>NUCLEOTIDE SEQUENCE [LARGE SCALE GENOMIC DNA]</scope>
</reference>
<keyword evidence="12 14" id="KW-0378">Hydrolase</keyword>
<evidence type="ECO:0000256" key="4">
    <source>
        <dbReference type="ARBA" id="ARBA00004496"/>
    </source>
</evidence>
<dbReference type="CDD" id="cd07182">
    <property type="entry name" value="RNase_HII_bacteria_HII_like"/>
    <property type="match status" value="1"/>
</dbReference>
<dbReference type="GO" id="GO:0043137">
    <property type="term" value="P:DNA replication, removal of RNA primer"/>
    <property type="evidence" value="ECO:0007669"/>
    <property type="project" value="TreeGrafter"/>
</dbReference>
<evidence type="ECO:0000256" key="11">
    <source>
        <dbReference type="ARBA" id="ARBA00022759"/>
    </source>
</evidence>